<protein>
    <recommendedName>
        <fullName evidence="1">Phosphatidic acid phosphatase type 2/haloperoxidase domain-containing protein</fullName>
    </recommendedName>
</protein>
<organism evidence="2 3">
    <name type="scientific">Croceitalea dokdonensis DOKDO 023</name>
    <dbReference type="NCBI Taxonomy" id="1300341"/>
    <lineage>
        <taxon>Bacteria</taxon>
        <taxon>Pseudomonadati</taxon>
        <taxon>Bacteroidota</taxon>
        <taxon>Flavobacteriia</taxon>
        <taxon>Flavobacteriales</taxon>
        <taxon>Flavobacteriaceae</taxon>
        <taxon>Croceitalea</taxon>
    </lineage>
</organism>
<dbReference type="PANTHER" id="PTHR34599:SF1">
    <property type="entry name" value="PHOSPHATIDIC ACID PHOSPHATASE TYPE 2_HALOPEROXIDASE DOMAIN-CONTAINING PROTEIN"/>
    <property type="match status" value="1"/>
</dbReference>
<dbReference type="Proteomes" id="UP000050280">
    <property type="component" value="Unassembled WGS sequence"/>
</dbReference>
<reference evidence="2 3" key="1">
    <citation type="submission" date="2015-09" db="EMBL/GenBank/DDBJ databases">
        <title>Genome sequence of the marine flavobacterium Croceitalea dokdonensis DOKDO 023 that contains proton- and sodium-pumping rhodopsins.</title>
        <authorList>
            <person name="Kwon S.-K."/>
            <person name="Lee H.K."/>
            <person name="Kwak M.-J."/>
            <person name="Kim J.F."/>
        </authorList>
    </citation>
    <scope>NUCLEOTIDE SEQUENCE [LARGE SCALE GENOMIC DNA]</scope>
    <source>
        <strain evidence="2 3">DOKDO 023</strain>
    </source>
</reference>
<dbReference type="InterPro" id="IPR000326">
    <property type="entry name" value="PAP2/HPO"/>
</dbReference>
<dbReference type="SUPFAM" id="SSF48317">
    <property type="entry name" value="Acid phosphatase/Vanadium-dependent haloperoxidase"/>
    <property type="match status" value="1"/>
</dbReference>
<evidence type="ECO:0000313" key="3">
    <source>
        <dbReference type="Proteomes" id="UP000050280"/>
    </source>
</evidence>
<name>A0A0P7AW51_9FLAO</name>
<evidence type="ECO:0000313" key="2">
    <source>
        <dbReference type="EMBL" id="KPM32190.1"/>
    </source>
</evidence>
<dbReference type="EMBL" id="LDJX01000003">
    <property type="protein sequence ID" value="KPM32190.1"/>
    <property type="molecule type" value="Genomic_DNA"/>
</dbReference>
<dbReference type="PANTHER" id="PTHR34599">
    <property type="entry name" value="PEROXIDASE-RELATED"/>
    <property type="match status" value="1"/>
</dbReference>
<gene>
    <name evidence="2" type="ORF">I595_1839</name>
</gene>
<feature type="domain" description="Phosphatidic acid phosphatase type 2/haloperoxidase" evidence="1">
    <location>
        <begin position="270"/>
        <end position="364"/>
    </location>
</feature>
<keyword evidence="3" id="KW-1185">Reference proteome</keyword>
<comment type="caution">
    <text evidence="2">The sequence shown here is derived from an EMBL/GenBank/DDBJ whole genome shotgun (WGS) entry which is preliminary data.</text>
</comment>
<dbReference type="CDD" id="cd03398">
    <property type="entry name" value="PAP2_haloperoxidase"/>
    <property type="match status" value="1"/>
</dbReference>
<dbReference type="RefSeq" id="WP_172675930.1">
    <property type="nucleotide sequence ID" value="NZ_LDJX01000003.1"/>
</dbReference>
<dbReference type="AlphaFoldDB" id="A0A0P7AW51"/>
<dbReference type="InterPro" id="IPR052559">
    <property type="entry name" value="V-haloperoxidase"/>
</dbReference>
<dbReference type="STRING" id="1300341.I595_1839"/>
<dbReference type="Pfam" id="PF01569">
    <property type="entry name" value="PAP2"/>
    <property type="match status" value="1"/>
</dbReference>
<evidence type="ECO:0000259" key="1">
    <source>
        <dbReference type="Pfam" id="PF01569"/>
    </source>
</evidence>
<proteinExistence type="predicted"/>
<accession>A0A0P7AW51</accession>
<dbReference type="InterPro" id="IPR036938">
    <property type="entry name" value="PAP2/HPO_sf"/>
</dbReference>
<sequence>MFSVSQEDVEVEPMAIGVLDGLQLKGDSLDQEIRFWTAAYPSYRWHQIMMEASQKHKGHKNGGRMAILHLAIYDALASCEGNDQRSAVAAASHQIISYYFPEQQGWLDSLLVRHQMVQFTLNEYEPIEIQRGKAIGKAIATKYKNYAKTNNTDKIWDGKVPNDPSLWSGTPYPYGPTKKDWEPLTLTSAKQFRPGPPPKDWSEDMQELREFYKANNSSDIAWKWKSEPIWDQLLERKILEYALDAGEAAYVSAVFHAARYDATIAAWDGKYQYWGIRPFQYDTSFQPILETPNFPGYPAGHTTVAGALAKVLSHFFPHDAKQFEALAKECSESRFQGGVHFRTDNEVGLKVGNQVGQHVIQVFEEQTGKH</sequence>
<dbReference type="Gene3D" id="1.10.606.20">
    <property type="match status" value="1"/>
</dbReference>